<name>A0A366HV22_9BACT</name>
<proteinExistence type="predicted"/>
<keyword evidence="2" id="KW-0808">Transferase</keyword>
<dbReference type="Proteomes" id="UP000253426">
    <property type="component" value="Unassembled WGS sequence"/>
</dbReference>
<evidence type="ECO:0000313" key="3">
    <source>
        <dbReference type="Proteomes" id="UP000253426"/>
    </source>
</evidence>
<dbReference type="Gene3D" id="3.40.50.150">
    <property type="entry name" value="Vaccinia Virus protein VP39"/>
    <property type="match status" value="1"/>
</dbReference>
<gene>
    <name evidence="2" type="ORF">DES53_101926</name>
</gene>
<keyword evidence="2" id="KW-0489">Methyltransferase</keyword>
<evidence type="ECO:0000259" key="1">
    <source>
        <dbReference type="Pfam" id="PF05050"/>
    </source>
</evidence>
<dbReference type="InterPro" id="IPR029063">
    <property type="entry name" value="SAM-dependent_MTases_sf"/>
</dbReference>
<comment type="caution">
    <text evidence="2">The sequence shown here is derived from an EMBL/GenBank/DDBJ whole genome shotgun (WGS) entry which is preliminary data.</text>
</comment>
<dbReference type="EMBL" id="QNRR01000001">
    <property type="protein sequence ID" value="RBP48126.1"/>
    <property type="molecule type" value="Genomic_DNA"/>
</dbReference>
<evidence type="ECO:0000313" key="2">
    <source>
        <dbReference type="EMBL" id="RBP48126.1"/>
    </source>
</evidence>
<protein>
    <submittedName>
        <fullName evidence="2">FkbM family methyltransferase</fullName>
    </submittedName>
</protein>
<feature type="domain" description="Methyltransferase FkbM" evidence="1">
    <location>
        <begin position="36"/>
        <end position="201"/>
    </location>
</feature>
<dbReference type="GO" id="GO:0032259">
    <property type="term" value="P:methylation"/>
    <property type="evidence" value="ECO:0007669"/>
    <property type="project" value="UniProtKB-KW"/>
</dbReference>
<dbReference type="InterPro" id="IPR053188">
    <property type="entry name" value="FkbM_Methyltransferase"/>
</dbReference>
<dbReference type="OrthoDB" id="5329963at2"/>
<dbReference type="AlphaFoldDB" id="A0A366HV22"/>
<keyword evidence="3" id="KW-1185">Reference proteome</keyword>
<dbReference type="Pfam" id="PF05050">
    <property type="entry name" value="Methyltransf_21"/>
    <property type="match status" value="1"/>
</dbReference>
<dbReference type="InterPro" id="IPR006342">
    <property type="entry name" value="FkbM_mtfrase"/>
</dbReference>
<dbReference type="NCBIfam" id="TIGR01444">
    <property type="entry name" value="fkbM_fam"/>
    <property type="match status" value="1"/>
</dbReference>
<dbReference type="PANTHER" id="PTHR36973">
    <property type="entry name" value="SLL1456 PROTEIN-RELATED"/>
    <property type="match status" value="1"/>
</dbReference>
<organism evidence="2 3">
    <name type="scientific">Roseimicrobium gellanilyticum</name>
    <dbReference type="NCBI Taxonomy" id="748857"/>
    <lineage>
        <taxon>Bacteria</taxon>
        <taxon>Pseudomonadati</taxon>
        <taxon>Verrucomicrobiota</taxon>
        <taxon>Verrucomicrobiia</taxon>
        <taxon>Verrucomicrobiales</taxon>
        <taxon>Verrucomicrobiaceae</taxon>
        <taxon>Roseimicrobium</taxon>
    </lineage>
</organism>
<dbReference type="RefSeq" id="WP_113957000.1">
    <property type="nucleotide sequence ID" value="NZ_QNRR01000001.1"/>
</dbReference>
<dbReference type="PANTHER" id="PTHR36973:SF4">
    <property type="entry name" value="NODULATION PROTEIN"/>
    <property type="match status" value="1"/>
</dbReference>
<reference evidence="2 3" key="1">
    <citation type="submission" date="2018-06" db="EMBL/GenBank/DDBJ databases">
        <title>Genomic Encyclopedia of Type Strains, Phase IV (KMG-IV): sequencing the most valuable type-strain genomes for metagenomic binning, comparative biology and taxonomic classification.</title>
        <authorList>
            <person name="Goeker M."/>
        </authorList>
    </citation>
    <scope>NUCLEOTIDE SEQUENCE [LARGE SCALE GENOMIC DNA]</scope>
    <source>
        <strain evidence="2 3">DSM 25532</strain>
    </source>
</reference>
<accession>A0A366HV22</accession>
<sequence>MRRFLSAFKKRQPRRVPWIDDLKRMARGRELRLLFDVGANNGLTTSLFVENFPDASVCAFEPIPEVADVARTRHASNPRVKVECLALDEVSGKRVFHVNSFSETSSFLHSNEDLKERAYLNTCREIEVTVSSMDDYCDTRNITSIDLLKLDVQGCELPVLKGSTQMLRKVGAVFAEVLFVKYYEGQCSFSQVDDLLRQHGFWLYRFYDPAHADDGRLLQSNGLWLNEAFFPQTGRPLDGWEKQLNSRVSGAAQPAR</sequence>
<dbReference type="GO" id="GO:0008171">
    <property type="term" value="F:O-methyltransferase activity"/>
    <property type="evidence" value="ECO:0007669"/>
    <property type="project" value="TreeGrafter"/>
</dbReference>
<dbReference type="SUPFAM" id="SSF53335">
    <property type="entry name" value="S-adenosyl-L-methionine-dependent methyltransferases"/>
    <property type="match status" value="1"/>
</dbReference>